<evidence type="ECO:0000313" key="5">
    <source>
        <dbReference type="Proteomes" id="UP000275024"/>
    </source>
</evidence>
<sequence length="191" mass="21111">MRVSAPSSPTTWITHSPFARSRHRAPSWEFFAIVNNGQVSALVRRAMWGEGGNPVHIYKCQTCGTFSKPYAALDGPQPWARRHAIRASTPGHRMFARVAIDFWMAKITADQDAGTVATSDSKPSDAHMYRLRDAISTDVKVGDLLSVDDVFLLVLDLRAAGGAGRRVATLKSRRVPFVLEPGTIYEIKRSM</sequence>
<dbReference type="AlphaFoldDB" id="A0A3A9WMW9"/>
<dbReference type="InterPro" id="IPR057170">
    <property type="entry name" value="DUF7848"/>
</dbReference>
<evidence type="ECO:0000313" key="2">
    <source>
        <dbReference type="EMBL" id="RKN09086.1"/>
    </source>
</evidence>
<name>A0A3A9WMW9_9ACTN</name>
<evidence type="ECO:0000259" key="1">
    <source>
        <dbReference type="Pfam" id="PF25232"/>
    </source>
</evidence>
<protein>
    <recommendedName>
        <fullName evidence="1">DUF7848 domain-containing protein</fullName>
    </recommendedName>
</protein>
<evidence type="ECO:0000313" key="3">
    <source>
        <dbReference type="EMBL" id="RKN22723.1"/>
    </source>
</evidence>
<proteinExistence type="predicted"/>
<dbReference type="EMBL" id="RBDY01000009">
    <property type="protein sequence ID" value="RKN22723.1"/>
    <property type="molecule type" value="Genomic_DNA"/>
</dbReference>
<organism evidence="2 5">
    <name type="scientific">Streptomyces radicis</name>
    <dbReference type="NCBI Taxonomy" id="1750517"/>
    <lineage>
        <taxon>Bacteria</taxon>
        <taxon>Bacillati</taxon>
        <taxon>Actinomycetota</taxon>
        <taxon>Actinomycetes</taxon>
        <taxon>Kitasatosporales</taxon>
        <taxon>Streptomycetaceae</taxon>
        <taxon>Streptomyces</taxon>
    </lineage>
</organism>
<feature type="domain" description="DUF7848" evidence="1">
    <location>
        <begin position="53"/>
        <end position="107"/>
    </location>
</feature>
<dbReference type="Proteomes" id="UP000275024">
    <property type="component" value="Unassembled WGS sequence"/>
</dbReference>
<dbReference type="EMBL" id="RBDX01000009">
    <property type="protein sequence ID" value="RKN09086.1"/>
    <property type="molecule type" value="Genomic_DNA"/>
</dbReference>
<gene>
    <name evidence="3" type="ORF">D7318_14280</name>
    <name evidence="2" type="ORF">D7319_14275</name>
</gene>
<accession>A0A3A9WMW9</accession>
<dbReference type="Proteomes" id="UP000268652">
    <property type="component" value="Unassembled WGS sequence"/>
</dbReference>
<evidence type="ECO:0000313" key="4">
    <source>
        <dbReference type="Proteomes" id="UP000268652"/>
    </source>
</evidence>
<dbReference type="Pfam" id="PF25232">
    <property type="entry name" value="DUF7848"/>
    <property type="match status" value="1"/>
</dbReference>
<reference evidence="4 5" key="1">
    <citation type="submission" date="2018-09" db="EMBL/GenBank/DDBJ databases">
        <title>Streptomyces sp. nov. DS1-2, an endophytic actinomycete isolated from roots of Dendrobium scabrilingue.</title>
        <authorList>
            <person name="Kuncharoen N."/>
            <person name="Kudo T."/>
            <person name="Ohkuma M."/>
            <person name="Yuki M."/>
            <person name="Tanasupawat S."/>
        </authorList>
    </citation>
    <scope>NUCLEOTIDE SEQUENCE [LARGE SCALE GENOMIC DNA]</scope>
    <source>
        <strain evidence="2 5">AZ1-7</strain>
        <strain evidence="3 4">DS1-2</strain>
    </source>
</reference>
<comment type="caution">
    <text evidence="2">The sequence shown here is derived from an EMBL/GenBank/DDBJ whole genome shotgun (WGS) entry which is preliminary data.</text>
</comment>
<keyword evidence="4" id="KW-1185">Reference proteome</keyword>